<dbReference type="SMART" id="SM00273">
    <property type="entry name" value="ENTH"/>
    <property type="match status" value="1"/>
</dbReference>
<dbReference type="GO" id="GO:0005768">
    <property type="term" value="C:endosome"/>
    <property type="evidence" value="ECO:0007669"/>
    <property type="project" value="TreeGrafter"/>
</dbReference>
<evidence type="ECO:0000259" key="5">
    <source>
        <dbReference type="PROSITE" id="PS50942"/>
    </source>
</evidence>
<dbReference type="Gene3D" id="1.25.40.90">
    <property type="match status" value="2"/>
</dbReference>
<dbReference type="PANTHER" id="PTHR12276">
    <property type="entry name" value="EPSIN/ENT-RELATED"/>
    <property type="match status" value="1"/>
</dbReference>
<organism evidence="6 7">
    <name type="scientific">Digitaria exilis</name>
    <dbReference type="NCBI Taxonomy" id="1010633"/>
    <lineage>
        <taxon>Eukaryota</taxon>
        <taxon>Viridiplantae</taxon>
        <taxon>Streptophyta</taxon>
        <taxon>Embryophyta</taxon>
        <taxon>Tracheophyta</taxon>
        <taxon>Spermatophyta</taxon>
        <taxon>Magnoliopsida</taxon>
        <taxon>Liliopsida</taxon>
        <taxon>Poales</taxon>
        <taxon>Poaceae</taxon>
        <taxon>PACMAD clade</taxon>
        <taxon>Panicoideae</taxon>
        <taxon>Panicodae</taxon>
        <taxon>Paniceae</taxon>
        <taxon>Anthephorinae</taxon>
        <taxon>Digitaria</taxon>
    </lineage>
</organism>
<keyword evidence="3" id="KW-0333">Golgi apparatus</keyword>
<protein>
    <recommendedName>
        <fullName evidence="5">ENTH domain-containing protein</fullName>
    </recommendedName>
</protein>
<evidence type="ECO:0000313" key="7">
    <source>
        <dbReference type="Proteomes" id="UP000636709"/>
    </source>
</evidence>
<keyword evidence="7" id="KW-1185">Reference proteome</keyword>
<reference evidence="6" key="1">
    <citation type="submission" date="2020-07" db="EMBL/GenBank/DDBJ databases">
        <title>Genome sequence and genetic diversity analysis of an under-domesticated orphan crop, white fonio (Digitaria exilis).</title>
        <authorList>
            <person name="Bennetzen J.L."/>
            <person name="Chen S."/>
            <person name="Ma X."/>
            <person name="Wang X."/>
            <person name="Yssel A.E.J."/>
            <person name="Chaluvadi S.R."/>
            <person name="Johnson M."/>
            <person name="Gangashetty P."/>
            <person name="Hamidou F."/>
            <person name="Sanogo M.D."/>
            <person name="Zwaenepoel A."/>
            <person name="Wallace J."/>
            <person name="Van De Peer Y."/>
            <person name="Van Deynze A."/>
        </authorList>
    </citation>
    <scope>NUCLEOTIDE SEQUENCE</scope>
    <source>
        <tissue evidence="6">Leaves</tissue>
    </source>
</reference>
<keyword evidence="4" id="KW-0968">Cytoplasmic vesicle</keyword>
<gene>
    <name evidence="6" type="ORF">HU200_012246</name>
</gene>
<comment type="caution">
    <text evidence="6">The sequence shown here is derived from an EMBL/GenBank/DDBJ whole genome shotgun (WGS) entry which is preliminary data.</text>
</comment>
<name>A0A835FEJ1_9POAL</name>
<dbReference type="GO" id="GO:0030276">
    <property type="term" value="F:clathrin binding"/>
    <property type="evidence" value="ECO:0007669"/>
    <property type="project" value="TreeGrafter"/>
</dbReference>
<evidence type="ECO:0000256" key="2">
    <source>
        <dbReference type="ARBA" id="ARBA00004555"/>
    </source>
</evidence>
<feature type="domain" description="ENTH" evidence="5">
    <location>
        <begin position="71"/>
        <end position="202"/>
    </location>
</feature>
<dbReference type="CDD" id="cd03571">
    <property type="entry name" value="ENTH"/>
    <property type="match status" value="1"/>
</dbReference>
<evidence type="ECO:0000313" key="6">
    <source>
        <dbReference type="EMBL" id="KAF8751049.1"/>
    </source>
</evidence>
<dbReference type="Pfam" id="PF01417">
    <property type="entry name" value="ENTH"/>
    <property type="match status" value="1"/>
</dbReference>
<dbReference type="GO" id="GO:0005886">
    <property type="term" value="C:plasma membrane"/>
    <property type="evidence" value="ECO:0007669"/>
    <property type="project" value="TreeGrafter"/>
</dbReference>
<dbReference type="GO" id="GO:0006897">
    <property type="term" value="P:endocytosis"/>
    <property type="evidence" value="ECO:0007669"/>
    <property type="project" value="TreeGrafter"/>
</dbReference>
<dbReference type="PANTHER" id="PTHR12276:SF45">
    <property type="entry name" value="CLATHRIN INTERACTOR 1"/>
    <property type="match status" value="1"/>
</dbReference>
<dbReference type="GO" id="GO:0005543">
    <property type="term" value="F:phospholipid binding"/>
    <property type="evidence" value="ECO:0007669"/>
    <property type="project" value="TreeGrafter"/>
</dbReference>
<proteinExistence type="predicted"/>
<dbReference type="GO" id="GO:0030125">
    <property type="term" value="C:clathrin vesicle coat"/>
    <property type="evidence" value="ECO:0007669"/>
    <property type="project" value="TreeGrafter"/>
</dbReference>
<dbReference type="EMBL" id="JACEFO010000972">
    <property type="protein sequence ID" value="KAF8751049.1"/>
    <property type="molecule type" value="Genomic_DNA"/>
</dbReference>
<dbReference type="PROSITE" id="PS50942">
    <property type="entry name" value="ENTH"/>
    <property type="match status" value="1"/>
</dbReference>
<dbReference type="InterPro" id="IPR008942">
    <property type="entry name" value="ENTH_VHS"/>
</dbReference>
<evidence type="ECO:0000256" key="1">
    <source>
        <dbReference type="ARBA" id="ARBA00004132"/>
    </source>
</evidence>
<evidence type="ECO:0000256" key="4">
    <source>
        <dbReference type="ARBA" id="ARBA00023329"/>
    </source>
</evidence>
<accession>A0A835FEJ1</accession>
<dbReference type="OrthoDB" id="4033880at2759"/>
<dbReference type="Proteomes" id="UP000636709">
    <property type="component" value="Unassembled WGS sequence"/>
</dbReference>
<comment type="subcellular location">
    <subcellularLocation>
        <location evidence="1">Cytoplasmic vesicle</location>
        <location evidence="1">Clathrin-coated vesicle</location>
    </subcellularLocation>
    <subcellularLocation>
        <location evidence="2">Golgi apparatus</location>
    </subcellularLocation>
</comment>
<dbReference type="GO" id="GO:0005794">
    <property type="term" value="C:Golgi apparatus"/>
    <property type="evidence" value="ECO:0007669"/>
    <property type="project" value="UniProtKB-SubCell"/>
</dbReference>
<dbReference type="AlphaFoldDB" id="A0A835FEJ1"/>
<dbReference type="InterPro" id="IPR013809">
    <property type="entry name" value="ENTH"/>
</dbReference>
<dbReference type="SUPFAM" id="SSF48464">
    <property type="entry name" value="ENTH/VHS domain"/>
    <property type="match status" value="1"/>
</dbReference>
<evidence type="ECO:0000256" key="3">
    <source>
        <dbReference type="ARBA" id="ARBA00023034"/>
    </source>
</evidence>
<sequence>MAQLVSQGKWPSAHFTASPFLFHLPRPPPLPPALALRRRRGDLAVEEEAGLDLEGHAVDRDPGSCVGGGVPNGLGDSKREVNLKVLKVPEIEQKVGSQHCFSVLDATSDEPWGPHGSALSELAHATKKFAECQMALTIIEYLIANGSERAVDDILDHYSKISVLSSFEYVEPNGKDAGINVRKKVETIVGILNDKERIKAVRDKAASNRDK</sequence>